<evidence type="ECO:0000256" key="9">
    <source>
        <dbReference type="ARBA" id="ARBA00023204"/>
    </source>
</evidence>
<evidence type="ECO:0000256" key="6">
    <source>
        <dbReference type="ARBA" id="ARBA00022806"/>
    </source>
</evidence>
<dbReference type="PANTHER" id="PTHR47964">
    <property type="entry name" value="ATP-DEPENDENT DNA HELICASE HOMOLOG RECG, CHLOROPLASTIC"/>
    <property type="match status" value="1"/>
</dbReference>
<dbReference type="InterPro" id="IPR005118">
    <property type="entry name" value="TRCF_C"/>
</dbReference>
<keyword evidence="2" id="KW-0963">Cytoplasm</keyword>
<reference evidence="12" key="1">
    <citation type="journal article" date="2015" name="Proc. Natl. Acad. Sci. U.S.A.">
        <title>Networks of energetic and metabolic interactions define dynamics in microbial communities.</title>
        <authorList>
            <person name="Embree M."/>
            <person name="Liu J.K."/>
            <person name="Al-Bassam M.M."/>
            <person name="Zengler K."/>
        </authorList>
    </citation>
    <scope>NUCLEOTIDE SEQUENCE</scope>
</reference>
<keyword evidence="8" id="KW-0238">DNA-binding</keyword>
<keyword evidence="5" id="KW-0378">Hydrolase</keyword>
<sequence>MRKIITKQNKEDIGPLRNLLQQTEQGLTKIDISGLKGAARPFLVSLLFNRLDKSLFVVCPEEKEAAVFARDLALFLEGEVVFYYPPLDFLTVDMFALQKEEELTRLEALAGLQIKTKIVVVTSVAALMQKVMPFAQFNQYLQIISAGDIIIRDEFCSHLLSGNYKRVSLVEEKGEFSIRGNIIDIFPPAEKNPLRLEMLGDEIESIRNFNPSSQRSTGQISAFVVSPAGEVLVNPQSLELAVRNIRRRAADLSLSREIRNSLVDTLQNNLAISINPIFLPLFYEAYDDNGFSHDKLSSLFDYLPKNTLMILDNPLAINQSIQNAELSVDKLLFKTKNSGKFYLEKENAYVDPGSILLNMGRVEHIFLEGLDLDQEKDVASSAVNFETYQYRCEGELLAGEIREDAFLRWTVEKIKSWLSNGMIILFFCPDKEALQRMRHMLLSYDMPVQTLSEHKSALEIISRWEGNSQLMLLEGEISTSFIIPAMNLVCLSEEEIFVKKAPRRRVRPTREGYFLKSFGDLKEGDFVVHTDFGIGVYRGLKKITVKKIENDFLVIEYADGDKLYIPVNSLERIQRYLGPEGYVPKIDKMGGTSWEAIKEKVKKSVREYAEELVAIYAAREALERKSFAPPDRIYEEFCSTFEFEETPDQVKAIEDVHLDMDDGKPMDRLVCGDAGFGKTEIAIRSAFRAVMDGKQVAVLVPTTILAEQHYQTFSRRFNDFPVRVEVLNRFKSTSEQKKIVQELQSQKVDIVVGTHRLLQKDVEFKDLGLVIIDEEQRFGVSHKEKLKKMRTLVDVLTLSATPIPRTLHLSLIGIRDLSIINTPPEDRVSIKTYVLEFDEDAIKAAVEKELARGGQVFFVHDRVRSIYSIARLVQRLVPLSRVGVVHGQMKSAEIEKAMAKFVRQEFDVLVCTTIIGSGLDIPTANTIIINRAEKFGLAQLYQIRGRVGRSNREAFAYLLLPKGALLSREAMKRLQVIKEFSEPGSGFRIAYNDLEIRGGGNLLGISQSGHISAVGYELYTELMEKTVREIKGEIIVEEESLPEIQLGISAFIPEEYVQDVHQRLVLYKRISLAENEEDLNQIRNEFQDCYGNLPKSVDNLLRVIGIRNYLKPIKGKKMGYDGKYLYIFFRDNSPVDPAKIISLYRKKIKDLRFTPDYKLFVPVPNLNETQILEQADLLLKMLAQ</sequence>
<keyword evidence="7" id="KW-0067">ATP-binding</keyword>
<dbReference type="InterPro" id="IPR027417">
    <property type="entry name" value="P-loop_NTPase"/>
</dbReference>
<dbReference type="FunFam" id="3.40.50.300:FF:000546">
    <property type="entry name" value="Transcription-repair-coupling factor"/>
    <property type="match status" value="1"/>
</dbReference>
<dbReference type="InterPro" id="IPR001650">
    <property type="entry name" value="Helicase_C-like"/>
</dbReference>
<dbReference type="GO" id="GO:0003684">
    <property type="term" value="F:damaged DNA binding"/>
    <property type="evidence" value="ECO:0007669"/>
    <property type="project" value="InterPro"/>
</dbReference>
<dbReference type="InterPro" id="IPR036101">
    <property type="entry name" value="CarD-like/TRCF_RID_sf"/>
</dbReference>
<dbReference type="Gene3D" id="2.40.10.170">
    <property type="match status" value="1"/>
</dbReference>
<dbReference type="Gene3D" id="3.30.2060.10">
    <property type="entry name" value="Penicillin-binding protein 1b domain"/>
    <property type="match status" value="1"/>
</dbReference>
<evidence type="ECO:0000256" key="3">
    <source>
        <dbReference type="ARBA" id="ARBA00022741"/>
    </source>
</evidence>
<accession>A0A0W8FMV0</accession>
<dbReference type="HAMAP" id="MF_00969">
    <property type="entry name" value="TRCF"/>
    <property type="match status" value="1"/>
</dbReference>
<dbReference type="Pfam" id="PF00270">
    <property type="entry name" value="DEAD"/>
    <property type="match status" value="1"/>
</dbReference>
<dbReference type="AlphaFoldDB" id="A0A0W8FMV0"/>
<keyword evidence="4" id="KW-0227">DNA damage</keyword>
<dbReference type="SUPFAM" id="SSF143517">
    <property type="entry name" value="TRCF domain-like"/>
    <property type="match status" value="1"/>
</dbReference>
<dbReference type="SMART" id="SM00487">
    <property type="entry name" value="DEXDc"/>
    <property type="match status" value="1"/>
</dbReference>
<evidence type="ECO:0000256" key="2">
    <source>
        <dbReference type="ARBA" id="ARBA00022490"/>
    </source>
</evidence>
<dbReference type="SUPFAM" id="SSF52540">
    <property type="entry name" value="P-loop containing nucleoside triphosphate hydrolases"/>
    <property type="match status" value="4"/>
</dbReference>
<protein>
    <submittedName>
        <fullName evidence="12">Transcription-repair coupling factor</fullName>
    </submittedName>
</protein>
<evidence type="ECO:0000259" key="11">
    <source>
        <dbReference type="PROSITE" id="PS51194"/>
    </source>
</evidence>
<dbReference type="NCBIfam" id="TIGR00580">
    <property type="entry name" value="mfd"/>
    <property type="match status" value="1"/>
</dbReference>
<dbReference type="SUPFAM" id="SSF141259">
    <property type="entry name" value="CarD-like"/>
    <property type="match status" value="1"/>
</dbReference>
<dbReference type="PROSITE" id="PS51194">
    <property type="entry name" value="HELICASE_CTER"/>
    <property type="match status" value="1"/>
</dbReference>
<dbReference type="InterPro" id="IPR037235">
    <property type="entry name" value="TRCF-like_C_D7"/>
</dbReference>
<comment type="caution">
    <text evidence="12">The sequence shown here is derived from an EMBL/GenBank/DDBJ whole genome shotgun (WGS) entry which is preliminary data.</text>
</comment>
<dbReference type="GO" id="GO:0005524">
    <property type="term" value="F:ATP binding"/>
    <property type="evidence" value="ECO:0007669"/>
    <property type="project" value="UniProtKB-KW"/>
</dbReference>
<dbReference type="InterPro" id="IPR041471">
    <property type="entry name" value="UvrB_inter"/>
</dbReference>
<dbReference type="InterPro" id="IPR014001">
    <property type="entry name" value="Helicase_ATP-bd"/>
</dbReference>
<evidence type="ECO:0000259" key="10">
    <source>
        <dbReference type="PROSITE" id="PS51192"/>
    </source>
</evidence>
<name>A0A0W8FMV0_9ZZZZ</name>
<dbReference type="InterPro" id="IPR047112">
    <property type="entry name" value="RecG/Mfd"/>
</dbReference>
<dbReference type="Pfam" id="PF00271">
    <property type="entry name" value="Helicase_C"/>
    <property type="match status" value="1"/>
</dbReference>
<dbReference type="GO" id="GO:0006281">
    <property type="term" value="P:DNA repair"/>
    <property type="evidence" value="ECO:0007669"/>
    <property type="project" value="UniProtKB-KW"/>
</dbReference>
<dbReference type="Pfam" id="PF02559">
    <property type="entry name" value="CarD_TRCF_RID"/>
    <property type="match status" value="1"/>
</dbReference>
<dbReference type="SMART" id="SM00982">
    <property type="entry name" value="TRCF"/>
    <property type="match status" value="1"/>
</dbReference>
<organism evidence="12">
    <name type="scientific">hydrocarbon metagenome</name>
    <dbReference type="NCBI Taxonomy" id="938273"/>
    <lineage>
        <taxon>unclassified sequences</taxon>
        <taxon>metagenomes</taxon>
        <taxon>ecological metagenomes</taxon>
    </lineage>
</organism>
<dbReference type="Gene3D" id="3.40.50.300">
    <property type="entry name" value="P-loop containing nucleotide triphosphate hydrolases"/>
    <property type="match status" value="2"/>
</dbReference>
<dbReference type="EMBL" id="LNQE01000980">
    <property type="protein sequence ID" value="KUG22187.1"/>
    <property type="molecule type" value="Genomic_DNA"/>
</dbReference>
<dbReference type="InterPro" id="IPR003711">
    <property type="entry name" value="CarD-like/TRCF_RID"/>
</dbReference>
<evidence type="ECO:0000256" key="4">
    <source>
        <dbReference type="ARBA" id="ARBA00022763"/>
    </source>
</evidence>
<proteinExistence type="inferred from homology"/>
<dbReference type="Gene3D" id="3.90.1150.50">
    <property type="entry name" value="Transcription-repair-coupling factor, D7 domain"/>
    <property type="match status" value="1"/>
</dbReference>
<dbReference type="Gene3D" id="3.40.50.11180">
    <property type="match status" value="1"/>
</dbReference>
<dbReference type="InterPro" id="IPR011545">
    <property type="entry name" value="DEAD/DEAH_box_helicase_dom"/>
</dbReference>
<feature type="domain" description="Helicase ATP-binding" evidence="10">
    <location>
        <begin position="659"/>
        <end position="820"/>
    </location>
</feature>
<keyword evidence="6" id="KW-0347">Helicase</keyword>
<dbReference type="InterPro" id="IPR004576">
    <property type="entry name" value="Mfd"/>
</dbReference>
<evidence type="ECO:0000256" key="5">
    <source>
        <dbReference type="ARBA" id="ARBA00022801"/>
    </source>
</evidence>
<dbReference type="PANTHER" id="PTHR47964:SF1">
    <property type="entry name" value="ATP-DEPENDENT DNA HELICASE HOMOLOG RECG, CHLOROPLASTIC"/>
    <property type="match status" value="1"/>
</dbReference>
<dbReference type="SMART" id="SM01058">
    <property type="entry name" value="CarD_TRCF"/>
    <property type="match status" value="1"/>
</dbReference>
<dbReference type="Pfam" id="PF03461">
    <property type="entry name" value="TRCF"/>
    <property type="match status" value="1"/>
</dbReference>
<dbReference type="GO" id="GO:0005737">
    <property type="term" value="C:cytoplasm"/>
    <property type="evidence" value="ECO:0007669"/>
    <property type="project" value="UniProtKB-SubCell"/>
</dbReference>
<gene>
    <name evidence="12" type="ORF">ASZ90_008039</name>
</gene>
<keyword evidence="9" id="KW-0234">DNA repair</keyword>
<evidence type="ECO:0000256" key="8">
    <source>
        <dbReference type="ARBA" id="ARBA00023125"/>
    </source>
</evidence>
<keyword evidence="3" id="KW-0547">Nucleotide-binding</keyword>
<dbReference type="CDD" id="cd17991">
    <property type="entry name" value="DEXHc_TRCF"/>
    <property type="match status" value="1"/>
</dbReference>
<dbReference type="PROSITE" id="PS51192">
    <property type="entry name" value="HELICASE_ATP_BIND_1"/>
    <property type="match status" value="1"/>
</dbReference>
<evidence type="ECO:0000313" key="12">
    <source>
        <dbReference type="EMBL" id="KUG22187.1"/>
    </source>
</evidence>
<dbReference type="SMART" id="SM00490">
    <property type="entry name" value="HELICc"/>
    <property type="match status" value="1"/>
</dbReference>
<dbReference type="Pfam" id="PF17757">
    <property type="entry name" value="UvrB_inter"/>
    <property type="match status" value="1"/>
</dbReference>
<evidence type="ECO:0000256" key="7">
    <source>
        <dbReference type="ARBA" id="ARBA00022840"/>
    </source>
</evidence>
<comment type="subcellular location">
    <subcellularLocation>
        <location evidence="1">Cytoplasm</location>
    </subcellularLocation>
</comment>
<feature type="domain" description="Helicase C-terminal" evidence="11">
    <location>
        <begin position="829"/>
        <end position="995"/>
    </location>
</feature>
<dbReference type="GO" id="GO:0003678">
    <property type="term" value="F:DNA helicase activity"/>
    <property type="evidence" value="ECO:0007669"/>
    <property type="project" value="TreeGrafter"/>
</dbReference>
<dbReference type="GO" id="GO:0016787">
    <property type="term" value="F:hydrolase activity"/>
    <property type="evidence" value="ECO:0007669"/>
    <property type="project" value="UniProtKB-KW"/>
</dbReference>
<evidence type="ECO:0000256" key="1">
    <source>
        <dbReference type="ARBA" id="ARBA00004496"/>
    </source>
</evidence>